<gene>
    <name evidence="2" type="ORF">DEA37_0004066</name>
</gene>
<dbReference type="EMBL" id="QNGE01000660">
    <property type="protein sequence ID" value="KAA3679700.1"/>
    <property type="molecule type" value="Genomic_DNA"/>
</dbReference>
<keyword evidence="1" id="KW-0812">Transmembrane</keyword>
<keyword evidence="1" id="KW-1133">Transmembrane helix</keyword>
<dbReference type="Proteomes" id="UP000324629">
    <property type="component" value="Unassembled WGS sequence"/>
</dbReference>
<name>A0A5J4NWZ9_9TREM</name>
<evidence type="ECO:0000313" key="2">
    <source>
        <dbReference type="EMBL" id="KAA3679700.1"/>
    </source>
</evidence>
<comment type="caution">
    <text evidence="2">The sequence shown here is derived from an EMBL/GenBank/DDBJ whole genome shotgun (WGS) entry which is preliminary data.</text>
</comment>
<sequence>MNLKRASLATTRTALSDRSIWGTYVLLLNLVCSVSFQRRSFMTVYANCSPGTLGRPTLHPLSLDRLWRTPPGERVCL</sequence>
<evidence type="ECO:0000313" key="3">
    <source>
        <dbReference type="Proteomes" id="UP000324629"/>
    </source>
</evidence>
<dbReference type="AlphaFoldDB" id="A0A5J4NWZ9"/>
<accession>A0A5J4NWZ9</accession>
<feature type="transmembrane region" description="Helical" evidence="1">
    <location>
        <begin position="20"/>
        <end position="36"/>
    </location>
</feature>
<proteinExistence type="predicted"/>
<keyword evidence="1" id="KW-0472">Membrane</keyword>
<organism evidence="2 3">
    <name type="scientific">Paragonimus westermani</name>
    <dbReference type="NCBI Taxonomy" id="34504"/>
    <lineage>
        <taxon>Eukaryota</taxon>
        <taxon>Metazoa</taxon>
        <taxon>Spiralia</taxon>
        <taxon>Lophotrochozoa</taxon>
        <taxon>Platyhelminthes</taxon>
        <taxon>Trematoda</taxon>
        <taxon>Digenea</taxon>
        <taxon>Plagiorchiida</taxon>
        <taxon>Troglotremata</taxon>
        <taxon>Troglotrematidae</taxon>
        <taxon>Paragonimus</taxon>
    </lineage>
</organism>
<keyword evidence="3" id="KW-1185">Reference proteome</keyword>
<reference evidence="2 3" key="1">
    <citation type="journal article" date="2019" name="Gigascience">
        <title>Whole-genome sequence of the oriental lung fluke Paragonimus westermani.</title>
        <authorList>
            <person name="Oey H."/>
            <person name="Zakrzewski M."/>
            <person name="Narain K."/>
            <person name="Devi K.R."/>
            <person name="Agatsuma T."/>
            <person name="Nawaratna S."/>
            <person name="Gobert G.N."/>
            <person name="Jones M.K."/>
            <person name="Ragan M.A."/>
            <person name="McManus D.P."/>
            <person name="Krause L."/>
        </authorList>
    </citation>
    <scope>NUCLEOTIDE SEQUENCE [LARGE SCALE GENOMIC DNA]</scope>
    <source>
        <strain evidence="2 3">IND2009</strain>
    </source>
</reference>
<evidence type="ECO:0000256" key="1">
    <source>
        <dbReference type="SAM" id="Phobius"/>
    </source>
</evidence>
<protein>
    <submittedName>
        <fullName evidence="2">Uncharacterized protein</fullName>
    </submittedName>
</protein>